<reference evidence="2" key="1">
    <citation type="submission" date="2023-03" db="EMBL/GenBank/DDBJ databases">
        <title>Mating type loci evolution in Malassezia.</title>
        <authorList>
            <person name="Coelho M.A."/>
        </authorList>
    </citation>
    <scope>NUCLEOTIDE SEQUENCE</scope>
    <source>
        <strain evidence="2">CBS 11721</strain>
    </source>
</reference>
<feature type="region of interest" description="Disordered" evidence="1">
    <location>
        <begin position="198"/>
        <end position="311"/>
    </location>
</feature>
<sequence>MSYAGSLAHGEYADVEDMYDTHSEHDDFDHGSLSSFEIHECDEQITTVDELSNKLQQLRYSTPQISRASGASIRSHLLAEPHHRESESVPSCSYQRSCSTSCVNRLLRNKKGRLSELIAYGDDLPRSTSPPAHLQRQVASPEAPEWEIEMLPPAPAHNGVSPMDTIPPIRSPLSTCTNADGAVHTYKAISPELRALCEAQTHSRSSSTHSGRDPSSDTVRGSRSPRGRSHFSSTERLDGDTSDEALSKPSTTKQPARTALKRRTSRRCEKRGRQHSVRFCTSPPRELSTHNSEDYDRSACPPSNRLSSDDVEEMRDLKLGIGLLESKWALKHAQGDDERHTEDNFQRRLSTDIPTPNTSIPISVSPPILSPPVMPPPPIWRRNSDAQMGNNGALSSSPEMPRGRATSKLGSALAARFGLNDPPPPLPGMEHSLGTQSAPVSRGVSPMRGGFQPQGRGVSPPQRGISPSRTQSPQLEAVCESPVADLCESGSEYDFVG</sequence>
<feature type="compositionally biased region" description="Basic and acidic residues" evidence="1">
    <location>
        <begin position="287"/>
        <end position="297"/>
    </location>
</feature>
<feature type="region of interest" description="Disordered" evidence="1">
    <location>
        <begin position="349"/>
        <end position="370"/>
    </location>
</feature>
<protein>
    <submittedName>
        <fullName evidence="2">Uncharacterized protein</fullName>
    </submittedName>
</protein>
<accession>A0AAF0J4Q3</accession>
<keyword evidence="3" id="KW-1185">Reference proteome</keyword>
<organism evidence="2 3">
    <name type="scientific">Malassezia cuniculi</name>
    <dbReference type="NCBI Taxonomy" id="948313"/>
    <lineage>
        <taxon>Eukaryota</taxon>
        <taxon>Fungi</taxon>
        <taxon>Dikarya</taxon>
        <taxon>Basidiomycota</taxon>
        <taxon>Ustilaginomycotina</taxon>
        <taxon>Malasseziomycetes</taxon>
        <taxon>Malasseziales</taxon>
        <taxon>Malasseziaceae</taxon>
        <taxon>Malassezia</taxon>
    </lineage>
</organism>
<evidence type="ECO:0000256" key="1">
    <source>
        <dbReference type="SAM" id="MobiDB-lite"/>
    </source>
</evidence>
<proteinExistence type="predicted"/>
<feature type="compositionally biased region" description="Low complexity" evidence="1">
    <location>
        <begin position="351"/>
        <end position="367"/>
    </location>
</feature>
<gene>
    <name evidence="2" type="ORF">MCUN1_000231</name>
</gene>
<feature type="region of interest" description="Disordered" evidence="1">
    <location>
        <begin position="423"/>
        <end position="475"/>
    </location>
</feature>
<dbReference type="AlphaFoldDB" id="A0AAF0J4Q3"/>
<dbReference type="EMBL" id="CP119877">
    <property type="protein sequence ID" value="WFD33418.1"/>
    <property type="molecule type" value="Genomic_DNA"/>
</dbReference>
<feature type="compositionally biased region" description="Basic residues" evidence="1">
    <location>
        <begin position="259"/>
        <end position="276"/>
    </location>
</feature>
<name>A0AAF0J4Q3_9BASI</name>
<feature type="compositionally biased region" description="Polar residues" evidence="1">
    <location>
        <begin position="465"/>
        <end position="474"/>
    </location>
</feature>
<evidence type="ECO:0000313" key="3">
    <source>
        <dbReference type="Proteomes" id="UP001219933"/>
    </source>
</evidence>
<evidence type="ECO:0000313" key="2">
    <source>
        <dbReference type="EMBL" id="WFD33418.1"/>
    </source>
</evidence>
<dbReference type="Proteomes" id="UP001219933">
    <property type="component" value="Chromosome 1"/>
</dbReference>